<reference evidence="3 4" key="2">
    <citation type="journal article" date="2017" name="Sci. Rep.">
        <title>Ant-infecting Ophiocordyceps genomes reveal a high diversity of potential behavioral manipulation genes and a possible major role for enterotoxins.</title>
        <authorList>
            <person name="de Bekker C."/>
            <person name="Ohm R.A."/>
            <person name="Evans H.C."/>
            <person name="Brachmann A."/>
            <person name="Hughes D.P."/>
        </authorList>
    </citation>
    <scope>NUCLEOTIDE SEQUENCE [LARGE SCALE GENOMIC DNA]</scope>
    <source>
        <strain evidence="3 4">SC16a</strain>
    </source>
</reference>
<dbReference type="PANTHER" id="PTHR40640:SF1">
    <property type="entry name" value="ANCHORED GLYCOPROTEIN, PUTATIVE (AFU_ORTHOLOGUE AFUA_8G04860)-RELATED"/>
    <property type="match status" value="1"/>
</dbReference>
<dbReference type="STRING" id="268505.A0A2A9P7Z9"/>
<name>A0A2A9P7Z9_OPHUN</name>
<feature type="chain" id="PRO_5012066552" description="Ubiquitin 3 binding protein But2 C-terminal domain-containing protein" evidence="2">
    <location>
        <begin position="25"/>
        <end position="337"/>
    </location>
</feature>
<proteinExistence type="predicted"/>
<feature type="signal peptide" evidence="2">
    <location>
        <begin position="1"/>
        <end position="24"/>
    </location>
</feature>
<reference evidence="3 4" key="1">
    <citation type="journal article" date="2015" name="BMC Genomics">
        <title>Gene expression during zombie ant biting behavior reflects the complexity underlying fungal parasitic behavioral manipulation.</title>
        <authorList>
            <person name="de Bekker C."/>
            <person name="Ohm R.A."/>
            <person name="Loreto R.G."/>
            <person name="Sebastian A."/>
            <person name="Albert I."/>
            <person name="Merrow M."/>
            <person name="Brachmann A."/>
            <person name="Hughes D.P."/>
        </authorList>
    </citation>
    <scope>NUCLEOTIDE SEQUENCE [LARGE SCALE GENOMIC DNA]</scope>
    <source>
        <strain evidence="3 4">SC16a</strain>
    </source>
</reference>
<keyword evidence="4" id="KW-1185">Reference proteome</keyword>
<gene>
    <name evidence="3" type="ORF">XA68_15619</name>
</gene>
<dbReference type="OrthoDB" id="4991875at2759"/>
<keyword evidence="2" id="KW-0732">Signal</keyword>
<protein>
    <recommendedName>
        <fullName evidence="5">Ubiquitin 3 binding protein But2 C-terminal domain-containing protein</fullName>
    </recommendedName>
</protein>
<dbReference type="Proteomes" id="UP000037136">
    <property type="component" value="Unassembled WGS sequence"/>
</dbReference>
<dbReference type="EMBL" id="LAZP02000469">
    <property type="protein sequence ID" value="PFH57013.1"/>
    <property type="molecule type" value="Genomic_DNA"/>
</dbReference>
<evidence type="ECO:0000256" key="2">
    <source>
        <dbReference type="SAM" id="SignalP"/>
    </source>
</evidence>
<comment type="caution">
    <text evidence="3">The sequence shown here is derived from an EMBL/GenBank/DDBJ whole genome shotgun (WGS) entry which is preliminary data.</text>
</comment>
<evidence type="ECO:0008006" key="5">
    <source>
        <dbReference type="Google" id="ProtNLM"/>
    </source>
</evidence>
<evidence type="ECO:0000313" key="4">
    <source>
        <dbReference type="Proteomes" id="UP000037136"/>
    </source>
</evidence>
<organism evidence="3 4">
    <name type="scientific">Ophiocordyceps unilateralis</name>
    <name type="common">Zombie-ant fungus</name>
    <name type="synonym">Torrubia unilateralis</name>
    <dbReference type="NCBI Taxonomy" id="268505"/>
    <lineage>
        <taxon>Eukaryota</taxon>
        <taxon>Fungi</taxon>
        <taxon>Dikarya</taxon>
        <taxon>Ascomycota</taxon>
        <taxon>Pezizomycotina</taxon>
        <taxon>Sordariomycetes</taxon>
        <taxon>Hypocreomycetidae</taxon>
        <taxon>Hypocreales</taxon>
        <taxon>Ophiocordycipitaceae</taxon>
        <taxon>Ophiocordyceps</taxon>
    </lineage>
</organism>
<accession>A0A2A9P7Z9</accession>
<evidence type="ECO:0000313" key="3">
    <source>
        <dbReference type="EMBL" id="PFH57013.1"/>
    </source>
</evidence>
<evidence type="ECO:0000256" key="1">
    <source>
        <dbReference type="SAM" id="MobiDB-lite"/>
    </source>
</evidence>
<dbReference type="PANTHER" id="PTHR40640">
    <property type="entry name" value="ANCHORED GLYCOPROTEIN, PUTATIVE (AFU_ORTHOLOGUE AFUA_8G04860)-RELATED"/>
    <property type="match status" value="1"/>
</dbReference>
<dbReference type="AlphaFoldDB" id="A0A2A9P7Z9"/>
<feature type="region of interest" description="Disordered" evidence="1">
    <location>
        <begin position="221"/>
        <end position="248"/>
    </location>
</feature>
<sequence>MIDPSPGCAKLCLMLLVFCSFGYASHATAPPTAASTSVPKATPTTAHIFLPYYSREAWLPLRGSVLSINAKANETAYDIFCPVQTPPPCDLSLDFPFIVTRGSNMIRFHGTLTSTYTANLECKVAESATVATCSGYSSYRSGYTNGLITGPTEISWTSTLTTEVEWGVLTMANKPKATGHHIEVAASKNAAPSTSSMNGLPLLSQSLWMFVGRGAGACEAEAANEADEPESSNANENVERGHARVGRRPWKKMKRIADGGGGAIGSASMSTVPLQGRCLAVPFISLELRFSHGPTKSLELHAGGGDDRFRSGRARIYTRRVDERLPIVPHGGYGHGL</sequence>